<dbReference type="AlphaFoldDB" id="A0A0F9SZP6"/>
<gene>
    <name evidence="1" type="ORF">LCGC14_0410650</name>
</gene>
<comment type="caution">
    <text evidence="1">The sequence shown here is derived from an EMBL/GenBank/DDBJ whole genome shotgun (WGS) entry which is preliminary data.</text>
</comment>
<organism evidence="1">
    <name type="scientific">marine sediment metagenome</name>
    <dbReference type="NCBI Taxonomy" id="412755"/>
    <lineage>
        <taxon>unclassified sequences</taxon>
        <taxon>metagenomes</taxon>
        <taxon>ecological metagenomes</taxon>
    </lineage>
</organism>
<proteinExistence type="predicted"/>
<name>A0A0F9SZP6_9ZZZZ</name>
<dbReference type="EMBL" id="LAZR01000362">
    <property type="protein sequence ID" value="KKN72454.1"/>
    <property type="molecule type" value="Genomic_DNA"/>
</dbReference>
<sequence length="94" mass="10083">MNNWHTLNLGDPMLADIRLEEVRQAAMDLYALQPGPDMGVFFRHESEGRLHCEVKLYFSPTYGNLAGTLGATPSAPPSPSGLGLLAGDEAALSL</sequence>
<evidence type="ECO:0000313" key="1">
    <source>
        <dbReference type="EMBL" id="KKN72454.1"/>
    </source>
</evidence>
<protein>
    <submittedName>
        <fullName evidence="1">Uncharacterized protein</fullName>
    </submittedName>
</protein>
<reference evidence="1" key="1">
    <citation type="journal article" date="2015" name="Nature">
        <title>Complex archaea that bridge the gap between prokaryotes and eukaryotes.</title>
        <authorList>
            <person name="Spang A."/>
            <person name="Saw J.H."/>
            <person name="Jorgensen S.L."/>
            <person name="Zaremba-Niedzwiedzka K."/>
            <person name="Martijn J."/>
            <person name="Lind A.E."/>
            <person name="van Eijk R."/>
            <person name="Schleper C."/>
            <person name="Guy L."/>
            <person name="Ettema T.J."/>
        </authorList>
    </citation>
    <scope>NUCLEOTIDE SEQUENCE</scope>
</reference>
<accession>A0A0F9SZP6</accession>